<protein>
    <recommendedName>
        <fullName evidence="5">Serine protease</fullName>
    </recommendedName>
</protein>
<name>A0A2S0KG26_9ACTN</name>
<feature type="compositionally biased region" description="Low complexity" evidence="1">
    <location>
        <begin position="393"/>
        <end position="414"/>
    </location>
</feature>
<feature type="compositionally biased region" description="Low complexity" evidence="1">
    <location>
        <begin position="497"/>
        <end position="506"/>
    </location>
</feature>
<dbReference type="SUPFAM" id="SSF50494">
    <property type="entry name" value="Trypsin-like serine proteases"/>
    <property type="match status" value="1"/>
</dbReference>
<dbReference type="EMBL" id="CP027433">
    <property type="protein sequence ID" value="AVM00650.1"/>
    <property type="molecule type" value="Genomic_DNA"/>
</dbReference>
<feature type="region of interest" description="Disordered" evidence="1">
    <location>
        <begin position="1"/>
        <end position="31"/>
    </location>
</feature>
<evidence type="ECO:0000256" key="1">
    <source>
        <dbReference type="SAM" id="MobiDB-lite"/>
    </source>
</evidence>
<keyword evidence="4" id="KW-1185">Reference proteome</keyword>
<feature type="transmembrane region" description="Helical" evidence="2">
    <location>
        <begin position="47"/>
        <end position="69"/>
    </location>
</feature>
<keyword evidence="2" id="KW-1133">Transmembrane helix</keyword>
<dbReference type="PANTHER" id="PTHR43019:SF23">
    <property type="entry name" value="PROTEASE DO-LIKE 5, CHLOROPLASTIC"/>
    <property type="match status" value="1"/>
</dbReference>
<feature type="compositionally biased region" description="Low complexity" evidence="1">
    <location>
        <begin position="468"/>
        <end position="487"/>
    </location>
</feature>
<evidence type="ECO:0000313" key="4">
    <source>
        <dbReference type="Proteomes" id="UP000239814"/>
    </source>
</evidence>
<accession>A0A2S0KG26</accession>
<feature type="region of interest" description="Disordered" evidence="1">
    <location>
        <begin position="387"/>
        <end position="598"/>
    </location>
</feature>
<feature type="compositionally biased region" description="Low complexity" evidence="1">
    <location>
        <begin position="519"/>
        <end position="529"/>
    </location>
</feature>
<organism evidence="3 4">
    <name type="scientific">Gordonia iterans</name>
    <dbReference type="NCBI Taxonomy" id="1004901"/>
    <lineage>
        <taxon>Bacteria</taxon>
        <taxon>Bacillati</taxon>
        <taxon>Actinomycetota</taxon>
        <taxon>Actinomycetes</taxon>
        <taxon>Mycobacteriales</taxon>
        <taxon>Gordoniaceae</taxon>
        <taxon>Gordonia</taxon>
    </lineage>
</organism>
<sequence>MWRSTGSGCRRGDRTRSPTTAGSSCARSASPSEACDNFTSVRLTTRFLALMAAVVLTALSVLTTAPAAADEMEESVASKVGPSLVFLEMEFSGRVLMPLERGPRYSPTLEVTGNCTGYIVDPAGYIATAGHCVNAEDEAIGNSFRRQAVRFLQLLNNESADWASQAYEQAVRQQWDVETDGPASVRLRQPDGDDQIFADWTPAEVVASQKSTEGDNAVLKLGNPPEDLPALVISDQEPEPGEDVVAVGFPGAVQGDAERLAQPSYKKGAVSSRQTTDSGQIRTEISATLGQGMSGGPTVDDDGQVIGTNSHYSALADEKAAFNFITDNIALRSYLESHGVTLATPPAEQEKSGGIRLWYWLGPLIGVGVLVLLFLLWLLLRRKRPRPEPHSNGPGAPQFGPQHGPHPQGPQTGLPGFGPSRQHHPAMGAPGNRPGGYDRRPPQPRQPHRRQPGPVQPGTRLPGDRRPGTPAAPGRAPAAPPISASPGLDRRPPAPQRPSAQQPLPAEQQTVLNQPLPPGARTGATAPAPQSADQKAGDRNSGDQQADEQQTVLNQPLPPPPRTDGSTPATGQSGDDAPDADKTVLNQPLPGSSGDDQR</sequence>
<evidence type="ECO:0000313" key="3">
    <source>
        <dbReference type="EMBL" id="AVM00650.1"/>
    </source>
</evidence>
<evidence type="ECO:0000256" key="2">
    <source>
        <dbReference type="SAM" id="Phobius"/>
    </source>
</evidence>
<dbReference type="PANTHER" id="PTHR43019">
    <property type="entry name" value="SERINE ENDOPROTEASE DEGS"/>
    <property type="match status" value="1"/>
</dbReference>
<evidence type="ECO:0008006" key="5">
    <source>
        <dbReference type="Google" id="ProtNLM"/>
    </source>
</evidence>
<proteinExistence type="predicted"/>
<feature type="transmembrane region" description="Helical" evidence="2">
    <location>
        <begin position="357"/>
        <end position="380"/>
    </location>
</feature>
<dbReference type="Gene3D" id="2.40.10.10">
    <property type="entry name" value="Trypsin-like serine proteases"/>
    <property type="match status" value="2"/>
</dbReference>
<dbReference type="Pfam" id="PF13365">
    <property type="entry name" value="Trypsin_2"/>
    <property type="match status" value="1"/>
</dbReference>
<dbReference type="InterPro" id="IPR043504">
    <property type="entry name" value="Peptidase_S1_PA_chymotrypsin"/>
</dbReference>
<keyword evidence="2" id="KW-0472">Membrane</keyword>
<feature type="compositionally biased region" description="Polar residues" evidence="1">
    <location>
        <begin position="542"/>
        <end position="554"/>
    </location>
</feature>
<dbReference type="InterPro" id="IPR009003">
    <property type="entry name" value="Peptidase_S1_PA"/>
</dbReference>
<feature type="compositionally biased region" description="Polar residues" evidence="1">
    <location>
        <begin position="17"/>
        <end position="31"/>
    </location>
</feature>
<keyword evidence="2" id="KW-0812">Transmembrane</keyword>
<feature type="compositionally biased region" description="Polar residues" evidence="1">
    <location>
        <begin position="564"/>
        <end position="573"/>
    </location>
</feature>
<gene>
    <name evidence="3" type="ORF">C6V83_10580</name>
</gene>
<dbReference type="AlphaFoldDB" id="A0A2S0KG26"/>
<dbReference type="KEGG" id="git:C6V83_10580"/>
<reference evidence="3 4" key="1">
    <citation type="submission" date="2018-03" db="EMBL/GenBank/DDBJ databases">
        <title>Characteristics and genome of n-alkane degrading marine bacteria Gordonia iterans isolated from crude oil contaminated in Tae-an, South Korea.</title>
        <authorList>
            <person name="Lee S.-S."/>
            <person name="Kim H."/>
        </authorList>
    </citation>
    <scope>NUCLEOTIDE SEQUENCE [LARGE SCALE GENOMIC DNA]</scope>
    <source>
        <strain evidence="3 4">Co17</strain>
    </source>
</reference>
<dbReference type="Proteomes" id="UP000239814">
    <property type="component" value="Chromosome"/>
</dbReference>